<evidence type="ECO:0000256" key="7">
    <source>
        <dbReference type="ARBA" id="ARBA00022664"/>
    </source>
</evidence>
<evidence type="ECO:0000256" key="9">
    <source>
        <dbReference type="ARBA" id="ARBA00022722"/>
    </source>
</evidence>
<keyword evidence="15" id="KW-0699">rRNA-binding</keyword>
<keyword evidence="14 15" id="KW-0694">RNA-binding</keyword>
<dbReference type="Pfam" id="PF14622">
    <property type="entry name" value="Ribonucleas_3_3"/>
    <property type="match status" value="1"/>
</dbReference>
<evidence type="ECO:0000256" key="2">
    <source>
        <dbReference type="ARBA" id="ARBA00004496"/>
    </source>
</evidence>
<dbReference type="SUPFAM" id="SSF54768">
    <property type="entry name" value="dsRNA-binding domain-like"/>
    <property type="match status" value="1"/>
</dbReference>
<feature type="binding site" evidence="15">
    <location>
        <position position="49"/>
    </location>
    <ligand>
        <name>Mg(2+)</name>
        <dbReference type="ChEBI" id="CHEBI:18420"/>
    </ligand>
</feature>
<feature type="domain" description="DRBM" evidence="17">
    <location>
        <begin position="162"/>
        <end position="231"/>
    </location>
</feature>
<name>A0A0G0U829_9BACT</name>
<comment type="similarity">
    <text evidence="3">Belongs to the ribonuclease III family.</text>
</comment>
<gene>
    <name evidence="15" type="primary">rnc</name>
    <name evidence="19" type="ORF">UU32_C0037G0013</name>
</gene>
<evidence type="ECO:0000259" key="17">
    <source>
        <dbReference type="PROSITE" id="PS50137"/>
    </source>
</evidence>
<dbReference type="InterPro" id="IPR036389">
    <property type="entry name" value="RNase_III_sf"/>
</dbReference>
<dbReference type="PROSITE" id="PS50142">
    <property type="entry name" value="RNASE_3_2"/>
    <property type="match status" value="1"/>
</dbReference>
<feature type="domain" description="RNase III" evidence="18">
    <location>
        <begin position="8"/>
        <end position="136"/>
    </location>
</feature>
<dbReference type="PROSITE" id="PS00517">
    <property type="entry name" value="RNASE_3_1"/>
    <property type="match status" value="1"/>
</dbReference>
<evidence type="ECO:0000256" key="8">
    <source>
        <dbReference type="ARBA" id="ARBA00022694"/>
    </source>
</evidence>
<dbReference type="EC" id="3.1.26.3" evidence="15"/>
<dbReference type="Gene3D" id="3.30.160.20">
    <property type="match status" value="1"/>
</dbReference>
<dbReference type="SMART" id="SM00358">
    <property type="entry name" value="DSRM"/>
    <property type="match status" value="1"/>
</dbReference>
<dbReference type="HAMAP" id="MF_00104">
    <property type="entry name" value="RNase_III"/>
    <property type="match status" value="1"/>
</dbReference>
<dbReference type="GO" id="GO:0003725">
    <property type="term" value="F:double-stranded RNA binding"/>
    <property type="evidence" value="ECO:0007669"/>
    <property type="project" value="TreeGrafter"/>
</dbReference>
<comment type="cofactor">
    <cofactor evidence="15">
        <name>Mg(2+)</name>
        <dbReference type="ChEBI" id="CHEBI:18420"/>
    </cofactor>
</comment>
<dbReference type="EMBL" id="LCAE01000037">
    <property type="protein sequence ID" value="KKR85154.1"/>
    <property type="molecule type" value="Genomic_DNA"/>
</dbReference>
<feature type="active site" evidence="15">
    <location>
        <position position="53"/>
    </location>
</feature>
<dbReference type="GO" id="GO:0006364">
    <property type="term" value="P:rRNA processing"/>
    <property type="evidence" value="ECO:0007669"/>
    <property type="project" value="UniProtKB-UniRule"/>
</dbReference>
<evidence type="ECO:0000256" key="11">
    <source>
        <dbReference type="ARBA" id="ARBA00022759"/>
    </source>
</evidence>
<keyword evidence="12 15" id="KW-0378">Hydrolase</keyword>
<dbReference type="InterPro" id="IPR014720">
    <property type="entry name" value="dsRBD_dom"/>
</dbReference>
<keyword evidence="7 15" id="KW-0507">mRNA processing</keyword>
<comment type="function">
    <text evidence="15">Digests double-stranded RNA. Involved in the processing of primary rRNA transcript to yield the immediate precursors to the large and small rRNAs (23S and 16S). Processes some mRNAs, and tRNAs when they are encoded in the rRNA operon. Processes pre-crRNA and tracrRNA of type II CRISPR loci if present in the organism.</text>
</comment>
<keyword evidence="9 15" id="KW-0540">Nuclease</keyword>
<accession>A0A0G0U829</accession>
<evidence type="ECO:0000256" key="12">
    <source>
        <dbReference type="ARBA" id="ARBA00022801"/>
    </source>
</evidence>
<dbReference type="FunFam" id="3.30.160.20:FF:000003">
    <property type="entry name" value="Ribonuclease 3"/>
    <property type="match status" value="1"/>
</dbReference>
<evidence type="ECO:0000259" key="18">
    <source>
        <dbReference type="PROSITE" id="PS50142"/>
    </source>
</evidence>
<organism evidence="19 20">
    <name type="scientific">Candidatus Woesebacteria bacterium GW2011_GWB1_41_10</name>
    <dbReference type="NCBI Taxonomy" id="1618577"/>
    <lineage>
        <taxon>Bacteria</taxon>
        <taxon>Candidatus Woeseibacteriota</taxon>
    </lineage>
</organism>
<keyword evidence="13 15" id="KW-0460">Magnesium</keyword>
<evidence type="ECO:0000256" key="1">
    <source>
        <dbReference type="ARBA" id="ARBA00000109"/>
    </source>
</evidence>
<dbReference type="CDD" id="cd10845">
    <property type="entry name" value="DSRM_RNAse_III_family"/>
    <property type="match status" value="1"/>
</dbReference>
<dbReference type="InterPro" id="IPR011907">
    <property type="entry name" value="RNase_III"/>
</dbReference>
<evidence type="ECO:0000256" key="4">
    <source>
        <dbReference type="ARBA" id="ARBA00011738"/>
    </source>
</evidence>
<dbReference type="PANTHER" id="PTHR11207">
    <property type="entry name" value="RIBONUCLEASE III"/>
    <property type="match status" value="1"/>
</dbReference>
<dbReference type="GO" id="GO:0019843">
    <property type="term" value="F:rRNA binding"/>
    <property type="evidence" value="ECO:0007669"/>
    <property type="project" value="UniProtKB-KW"/>
</dbReference>
<dbReference type="NCBIfam" id="TIGR02191">
    <property type="entry name" value="RNaseIII"/>
    <property type="match status" value="1"/>
</dbReference>
<evidence type="ECO:0000256" key="15">
    <source>
        <dbReference type="HAMAP-Rule" id="MF_00104"/>
    </source>
</evidence>
<dbReference type="CDD" id="cd00593">
    <property type="entry name" value="RIBOc"/>
    <property type="match status" value="1"/>
</dbReference>
<keyword evidence="5 15" id="KW-0963">Cytoplasm</keyword>
<protein>
    <recommendedName>
        <fullName evidence="15">Ribonuclease 3</fullName>
        <ecNumber evidence="15">3.1.26.3</ecNumber>
    </recommendedName>
    <alternativeName>
        <fullName evidence="15">Ribonuclease III</fullName>
        <shortName evidence="15">RNase III</shortName>
    </alternativeName>
</protein>
<dbReference type="Proteomes" id="UP000033858">
    <property type="component" value="Unassembled WGS sequence"/>
</dbReference>
<sequence length="234" mass="26276">MEFWVQFTMIVMKNISNLFQNKDLLNQALTHRSWVNEHKNVRHSNERLEFLGDAILEFIVSRELYGSFLDKEEGFLTALRANIVNTVSLSEVAEKLDLGSAIFLSKGEEDGGGRKNISLLADTIEAVIGALFIDGGITKAEEFIKDKILSDLDKKLQEPLKDAKSLLQEYVQSKSLPTPKYRVVEEVGPDHDKKFEIEVLVNDKSWGRGQGKSKAIAEQEAARQALSQKGKIPT</sequence>
<comment type="caution">
    <text evidence="19">The sequence shown here is derived from an EMBL/GenBank/DDBJ whole genome shotgun (WGS) entry which is preliminary data.</text>
</comment>
<dbReference type="GO" id="GO:0010468">
    <property type="term" value="P:regulation of gene expression"/>
    <property type="evidence" value="ECO:0007669"/>
    <property type="project" value="TreeGrafter"/>
</dbReference>
<dbReference type="SUPFAM" id="SSF69065">
    <property type="entry name" value="RNase III domain-like"/>
    <property type="match status" value="1"/>
</dbReference>
<evidence type="ECO:0000256" key="6">
    <source>
        <dbReference type="ARBA" id="ARBA00022552"/>
    </source>
</evidence>
<dbReference type="GO" id="GO:0006397">
    <property type="term" value="P:mRNA processing"/>
    <property type="evidence" value="ECO:0007669"/>
    <property type="project" value="UniProtKB-UniRule"/>
</dbReference>
<evidence type="ECO:0000256" key="5">
    <source>
        <dbReference type="ARBA" id="ARBA00022490"/>
    </source>
</evidence>
<dbReference type="GO" id="GO:0042802">
    <property type="term" value="F:identical protein binding"/>
    <property type="evidence" value="ECO:0007669"/>
    <property type="project" value="UniProtKB-ARBA"/>
</dbReference>
<dbReference type="GO" id="GO:0046872">
    <property type="term" value="F:metal ion binding"/>
    <property type="evidence" value="ECO:0007669"/>
    <property type="project" value="UniProtKB-KW"/>
</dbReference>
<dbReference type="GO" id="GO:0008033">
    <property type="term" value="P:tRNA processing"/>
    <property type="evidence" value="ECO:0007669"/>
    <property type="project" value="UniProtKB-KW"/>
</dbReference>
<comment type="subcellular location">
    <subcellularLocation>
        <location evidence="2 15">Cytoplasm</location>
    </subcellularLocation>
</comment>
<feature type="active site" evidence="15">
    <location>
        <position position="125"/>
    </location>
</feature>
<dbReference type="SMART" id="SM00535">
    <property type="entry name" value="RIBOc"/>
    <property type="match status" value="1"/>
</dbReference>
<keyword evidence="8 15" id="KW-0819">tRNA processing</keyword>
<feature type="binding site" evidence="15">
    <location>
        <position position="122"/>
    </location>
    <ligand>
        <name>Mg(2+)</name>
        <dbReference type="ChEBI" id="CHEBI:18420"/>
    </ligand>
</feature>
<evidence type="ECO:0000313" key="19">
    <source>
        <dbReference type="EMBL" id="KKR85154.1"/>
    </source>
</evidence>
<evidence type="ECO:0000256" key="13">
    <source>
        <dbReference type="ARBA" id="ARBA00022842"/>
    </source>
</evidence>
<proteinExistence type="inferred from homology"/>
<dbReference type="FunFam" id="1.10.1520.10:FF:000001">
    <property type="entry name" value="Ribonuclease 3"/>
    <property type="match status" value="1"/>
</dbReference>
<evidence type="ECO:0000256" key="14">
    <source>
        <dbReference type="ARBA" id="ARBA00022884"/>
    </source>
</evidence>
<comment type="catalytic activity">
    <reaction evidence="1 15">
        <text>Endonucleolytic cleavage to 5'-phosphomonoester.</text>
        <dbReference type="EC" id="3.1.26.3"/>
    </reaction>
</comment>
<reference evidence="19 20" key="1">
    <citation type="journal article" date="2015" name="Nature">
        <title>rRNA introns, odd ribosomes, and small enigmatic genomes across a large radiation of phyla.</title>
        <authorList>
            <person name="Brown C.T."/>
            <person name="Hug L.A."/>
            <person name="Thomas B.C."/>
            <person name="Sharon I."/>
            <person name="Castelle C.J."/>
            <person name="Singh A."/>
            <person name="Wilkins M.J."/>
            <person name="Williams K.H."/>
            <person name="Banfield J.F."/>
        </authorList>
    </citation>
    <scope>NUCLEOTIDE SEQUENCE [LARGE SCALE GENOMIC DNA]</scope>
</reference>
<dbReference type="AlphaFoldDB" id="A0A0G0U829"/>
<keyword evidence="6 15" id="KW-0698">rRNA processing</keyword>
<dbReference type="Pfam" id="PF00035">
    <property type="entry name" value="dsrm"/>
    <property type="match status" value="1"/>
</dbReference>
<dbReference type="PATRIC" id="fig|1618577.3.peg.499"/>
<dbReference type="PROSITE" id="PS50137">
    <property type="entry name" value="DS_RBD"/>
    <property type="match status" value="1"/>
</dbReference>
<dbReference type="GO" id="GO:0005737">
    <property type="term" value="C:cytoplasm"/>
    <property type="evidence" value="ECO:0007669"/>
    <property type="project" value="UniProtKB-SubCell"/>
</dbReference>
<dbReference type="Gene3D" id="1.10.1520.10">
    <property type="entry name" value="Ribonuclease III domain"/>
    <property type="match status" value="1"/>
</dbReference>
<evidence type="ECO:0000256" key="10">
    <source>
        <dbReference type="ARBA" id="ARBA00022723"/>
    </source>
</evidence>
<feature type="binding site" evidence="15">
    <location>
        <position position="125"/>
    </location>
    <ligand>
        <name>Mg(2+)</name>
        <dbReference type="ChEBI" id="CHEBI:18420"/>
    </ligand>
</feature>
<dbReference type="InterPro" id="IPR000999">
    <property type="entry name" value="RNase_III_dom"/>
</dbReference>
<keyword evidence="10 15" id="KW-0479">Metal-binding</keyword>
<evidence type="ECO:0000256" key="3">
    <source>
        <dbReference type="ARBA" id="ARBA00010183"/>
    </source>
</evidence>
<dbReference type="PANTHER" id="PTHR11207:SF0">
    <property type="entry name" value="RIBONUCLEASE 3"/>
    <property type="match status" value="1"/>
</dbReference>
<keyword evidence="11 15" id="KW-0255">Endonuclease</keyword>
<evidence type="ECO:0000256" key="16">
    <source>
        <dbReference type="SAM" id="MobiDB-lite"/>
    </source>
</evidence>
<comment type="subunit">
    <text evidence="4 15">Homodimer.</text>
</comment>
<feature type="region of interest" description="Disordered" evidence="16">
    <location>
        <begin position="207"/>
        <end position="234"/>
    </location>
</feature>
<dbReference type="GO" id="GO:0004525">
    <property type="term" value="F:ribonuclease III activity"/>
    <property type="evidence" value="ECO:0007669"/>
    <property type="project" value="UniProtKB-UniRule"/>
</dbReference>
<evidence type="ECO:0000313" key="20">
    <source>
        <dbReference type="Proteomes" id="UP000033858"/>
    </source>
</evidence>